<name>A0ABP0SCI3_9DINO</name>
<reference evidence="2 3" key="1">
    <citation type="submission" date="2024-02" db="EMBL/GenBank/DDBJ databases">
        <authorList>
            <person name="Chen Y."/>
            <person name="Shah S."/>
            <person name="Dougan E. K."/>
            <person name="Thang M."/>
            <person name="Chan C."/>
        </authorList>
    </citation>
    <scope>NUCLEOTIDE SEQUENCE [LARGE SCALE GENOMIC DNA]</scope>
</reference>
<feature type="compositionally biased region" description="Basic and acidic residues" evidence="1">
    <location>
        <begin position="8"/>
        <end position="17"/>
    </location>
</feature>
<evidence type="ECO:0000256" key="1">
    <source>
        <dbReference type="SAM" id="MobiDB-lite"/>
    </source>
</evidence>
<dbReference type="EMBL" id="CAXAMN010027317">
    <property type="protein sequence ID" value="CAK9110026.1"/>
    <property type="molecule type" value="Genomic_DNA"/>
</dbReference>
<sequence length="252" mass="28462">MADAARSPSREKRDSPDSTHVQVDRSASPRPRRFPKSIRGRKFVPAKKIPEDWEEILDLVAPPPPPPVTGGVRVFSVKPRDGEVNALGLKEPSHRADWTIRRLKVDLKTLQVKYWNLFVPAGQYISSAYFQIGEDTASMRFWPNGYFGKATRKNRMRTDLGSLEPDSWCAIGLVMPEGTKFKFRFRVGNHWSDVRTCHWQAMGSVMEQIWAPPQQEPGDLKNLVVGIEVLQDLKANPLPGLTSMAKGRQSSK</sequence>
<feature type="compositionally biased region" description="Basic residues" evidence="1">
    <location>
        <begin position="30"/>
        <end position="41"/>
    </location>
</feature>
<comment type="caution">
    <text evidence="2">The sequence shown here is derived from an EMBL/GenBank/DDBJ whole genome shotgun (WGS) entry which is preliminary data.</text>
</comment>
<organism evidence="2 3">
    <name type="scientific">Durusdinium trenchii</name>
    <dbReference type="NCBI Taxonomy" id="1381693"/>
    <lineage>
        <taxon>Eukaryota</taxon>
        <taxon>Sar</taxon>
        <taxon>Alveolata</taxon>
        <taxon>Dinophyceae</taxon>
        <taxon>Suessiales</taxon>
        <taxon>Symbiodiniaceae</taxon>
        <taxon>Durusdinium</taxon>
    </lineage>
</organism>
<gene>
    <name evidence="2" type="ORF">CCMP2556_LOCUS51182</name>
</gene>
<feature type="region of interest" description="Disordered" evidence="1">
    <location>
        <begin position="1"/>
        <end position="41"/>
    </location>
</feature>
<proteinExistence type="predicted"/>
<dbReference type="Proteomes" id="UP001642484">
    <property type="component" value="Unassembled WGS sequence"/>
</dbReference>
<evidence type="ECO:0000313" key="3">
    <source>
        <dbReference type="Proteomes" id="UP001642484"/>
    </source>
</evidence>
<keyword evidence="3" id="KW-1185">Reference proteome</keyword>
<accession>A0ABP0SCI3</accession>
<evidence type="ECO:0000313" key="2">
    <source>
        <dbReference type="EMBL" id="CAK9110026.1"/>
    </source>
</evidence>
<protein>
    <submittedName>
        <fullName evidence="2">Uncharacterized protein</fullName>
    </submittedName>
</protein>